<dbReference type="InterPro" id="IPR025405">
    <property type="entry name" value="DUF4131"/>
</dbReference>
<evidence type="ECO:0000313" key="8">
    <source>
        <dbReference type="EMBL" id="KAF1688452.1"/>
    </source>
</evidence>
<evidence type="ECO:0000256" key="4">
    <source>
        <dbReference type="ARBA" id="ARBA00022989"/>
    </source>
</evidence>
<keyword evidence="4 6" id="KW-1133">Transmembrane helix</keyword>
<dbReference type="InterPro" id="IPR004797">
    <property type="entry name" value="Competence_ComEC/Rec2"/>
</dbReference>
<evidence type="ECO:0000313" key="9">
    <source>
        <dbReference type="Proteomes" id="UP000717981"/>
    </source>
</evidence>
<dbReference type="EMBL" id="PDWK01000049">
    <property type="protein sequence ID" value="KAF1688452.1"/>
    <property type="molecule type" value="Genomic_DNA"/>
</dbReference>
<feature type="transmembrane region" description="Helical" evidence="6">
    <location>
        <begin position="307"/>
        <end position="334"/>
    </location>
</feature>
<evidence type="ECO:0000256" key="5">
    <source>
        <dbReference type="ARBA" id="ARBA00023136"/>
    </source>
</evidence>
<gene>
    <name evidence="8" type="ORF">CR938_09995</name>
</gene>
<evidence type="ECO:0000256" key="6">
    <source>
        <dbReference type="SAM" id="Phobius"/>
    </source>
</evidence>
<dbReference type="GO" id="GO:0005886">
    <property type="term" value="C:plasma membrane"/>
    <property type="evidence" value="ECO:0007669"/>
    <property type="project" value="UniProtKB-SubCell"/>
</dbReference>
<dbReference type="PANTHER" id="PTHR30619:SF1">
    <property type="entry name" value="RECOMBINATION PROTEIN 2"/>
    <property type="match status" value="1"/>
</dbReference>
<dbReference type="AlphaFoldDB" id="A0A921TDJ0"/>
<dbReference type="InterPro" id="IPR052159">
    <property type="entry name" value="Competence_DNA_uptake"/>
</dbReference>
<feature type="domain" description="Metallo-beta-lactamase" evidence="7">
    <location>
        <begin position="542"/>
        <end position="726"/>
    </location>
</feature>
<organism evidence="8 9">
    <name type="scientific">Pseudoxanthomonas taiwanensis</name>
    <dbReference type="NCBI Taxonomy" id="176598"/>
    <lineage>
        <taxon>Bacteria</taxon>
        <taxon>Pseudomonadati</taxon>
        <taxon>Pseudomonadota</taxon>
        <taxon>Gammaproteobacteria</taxon>
        <taxon>Lysobacterales</taxon>
        <taxon>Lysobacteraceae</taxon>
        <taxon>Pseudoxanthomonas</taxon>
    </lineage>
</organism>
<dbReference type="InterPro" id="IPR001279">
    <property type="entry name" value="Metallo-B-lactamas"/>
</dbReference>
<dbReference type="PROSITE" id="PS51257">
    <property type="entry name" value="PROKAR_LIPOPROTEIN"/>
    <property type="match status" value="1"/>
</dbReference>
<dbReference type="Pfam" id="PF03772">
    <property type="entry name" value="Competence"/>
    <property type="match status" value="1"/>
</dbReference>
<dbReference type="CDD" id="cd07731">
    <property type="entry name" value="ComA-like_MBL-fold"/>
    <property type="match status" value="1"/>
</dbReference>
<keyword evidence="5 6" id="KW-0472">Membrane</keyword>
<sequence length="787" mass="83213">MRRSANVPHGPGGGRAGPWPAFGLACAAALLGGVVACLFLPALAPAPLRWSALAAGLLLWARPGRWRPLGALLAGFGWAALHTGWALQAQWPPPRDGQEVQVRGRVVGLPEHEARRTRFLLRVDRDAPEPLRGRLLQLAWYDDFGAREPGARLALRPGARWSFQARLRTPRGLANPGGFDTGRHALAQRIAATGYVRAPALARQLAPPAGIDAWRGRLAGRIDRAVASPSARFVRALALGDTRGLDDADWAALRAAGLPHLIAISGVHVGLVAGFAAGLAMALWWLLPGLGRHLPRPQAAALAAVRGAAGYAAVAGFALPTVRTVLMIAAAALARSLRRPVGAWPALALALLALRRAAPLGGRRAGFGLSFAGGAGLVGCLPGGGHRHWLRDFLAAQGVATLGLLPLGAVLFLQASLAGPLANLLAIPWWSLVVVPLALLGTGLEALRAGAGEWAWRLAAWCFDPSWRLFTWMADSPLALAWLPEARAWALPLAVLGAFWLLLPRGVPGRPLAALLWLPLLCPPRELPGPGGVELHVFDVGQGLAVLVRTAGHALLYDAGPAVRDGWDAGERVVVPALRALGVARLDLGVASHGDQDHAGGWPAVRQALPVARLLAPAGAPVAADAPCLAGTAWTWDGVEFRFLHPPRHFPYLRNEASCVLRIHTRHGTVLLAGDVGEVVEQRLLREAALLRADVVVVPHHGSRGSSSPGFVAATGARLALVAAGHGNRFGHPHADVVRRWRHHGAEVLATPGSGAIRVWLDGEGLAVRERRQWRPRLWDRPAPLPP</sequence>
<dbReference type="SMART" id="SM00849">
    <property type="entry name" value="Lactamase_B"/>
    <property type="match status" value="1"/>
</dbReference>
<comment type="caution">
    <text evidence="8">The sequence shown here is derived from an EMBL/GenBank/DDBJ whole genome shotgun (WGS) entry which is preliminary data.</text>
</comment>
<feature type="transmembrane region" description="Helical" evidence="6">
    <location>
        <begin position="21"/>
        <end position="46"/>
    </location>
</feature>
<name>A0A921TDJ0_9GAMM</name>
<dbReference type="SUPFAM" id="SSF56281">
    <property type="entry name" value="Metallo-hydrolase/oxidoreductase"/>
    <property type="match status" value="1"/>
</dbReference>
<keyword evidence="3 6" id="KW-0812">Transmembrane</keyword>
<evidence type="ECO:0000259" key="7">
    <source>
        <dbReference type="SMART" id="SM00849"/>
    </source>
</evidence>
<feature type="transmembrane region" description="Helical" evidence="6">
    <location>
        <begin position="341"/>
        <end position="358"/>
    </location>
</feature>
<feature type="transmembrane region" description="Helical" evidence="6">
    <location>
        <begin position="261"/>
        <end position="287"/>
    </location>
</feature>
<accession>A0A921TDJ0</accession>
<feature type="transmembrane region" description="Helical" evidence="6">
    <location>
        <begin position="393"/>
        <end position="415"/>
    </location>
</feature>
<dbReference type="InterPro" id="IPR004477">
    <property type="entry name" value="ComEC_N"/>
</dbReference>
<dbReference type="Pfam" id="PF13567">
    <property type="entry name" value="DUF4131"/>
    <property type="match status" value="1"/>
</dbReference>
<keyword evidence="9" id="KW-1185">Reference proteome</keyword>
<dbReference type="GO" id="GO:0030420">
    <property type="term" value="P:establishment of competence for transformation"/>
    <property type="evidence" value="ECO:0007669"/>
    <property type="project" value="InterPro"/>
</dbReference>
<dbReference type="PANTHER" id="PTHR30619">
    <property type="entry name" value="DNA INTERNALIZATION/COMPETENCE PROTEIN COMEC/REC2"/>
    <property type="match status" value="1"/>
</dbReference>
<dbReference type="NCBIfam" id="TIGR00361">
    <property type="entry name" value="ComEC_Rec2"/>
    <property type="match status" value="1"/>
</dbReference>
<keyword evidence="2" id="KW-1003">Cell membrane</keyword>
<proteinExistence type="predicted"/>
<dbReference type="InterPro" id="IPR036866">
    <property type="entry name" value="RibonucZ/Hydroxyglut_hydro"/>
</dbReference>
<dbReference type="Pfam" id="PF00753">
    <property type="entry name" value="Lactamase_B"/>
    <property type="match status" value="1"/>
</dbReference>
<comment type="subcellular location">
    <subcellularLocation>
        <location evidence="1">Cell membrane</location>
        <topology evidence="1">Multi-pass membrane protein</topology>
    </subcellularLocation>
</comment>
<dbReference type="InterPro" id="IPR035681">
    <property type="entry name" value="ComA-like_MBL"/>
</dbReference>
<feature type="transmembrane region" description="Helical" evidence="6">
    <location>
        <begin position="364"/>
        <end position="381"/>
    </location>
</feature>
<evidence type="ECO:0000256" key="2">
    <source>
        <dbReference type="ARBA" id="ARBA00022475"/>
    </source>
</evidence>
<dbReference type="OrthoDB" id="9761531at2"/>
<dbReference type="Proteomes" id="UP000717981">
    <property type="component" value="Unassembled WGS sequence"/>
</dbReference>
<protein>
    <submittedName>
        <fullName evidence="8">DNA internalization-related competence protein ComEC/Rec2</fullName>
    </submittedName>
</protein>
<dbReference type="Gene3D" id="3.60.15.10">
    <property type="entry name" value="Ribonuclease Z/Hydroxyacylglutathione hydrolase-like"/>
    <property type="match status" value="1"/>
</dbReference>
<reference evidence="8" key="1">
    <citation type="submission" date="2017-10" db="EMBL/GenBank/DDBJ databases">
        <title>Whole genome sequencing of members of genus Pseudoxanthomonas.</title>
        <authorList>
            <person name="Kumar S."/>
            <person name="Bansal K."/>
            <person name="Kaur A."/>
            <person name="Patil P."/>
            <person name="Sharma S."/>
            <person name="Patil P.B."/>
        </authorList>
    </citation>
    <scope>NUCLEOTIDE SEQUENCE</scope>
    <source>
        <strain evidence="8">DSM 22914</strain>
    </source>
</reference>
<evidence type="ECO:0000256" key="3">
    <source>
        <dbReference type="ARBA" id="ARBA00022692"/>
    </source>
</evidence>
<dbReference type="NCBIfam" id="TIGR00360">
    <property type="entry name" value="ComEC_N-term"/>
    <property type="match status" value="1"/>
</dbReference>
<evidence type="ECO:0000256" key="1">
    <source>
        <dbReference type="ARBA" id="ARBA00004651"/>
    </source>
</evidence>
<feature type="transmembrane region" description="Helical" evidence="6">
    <location>
        <begin position="427"/>
        <end position="447"/>
    </location>
</feature>